<dbReference type="Proteomes" id="UP000799421">
    <property type="component" value="Unassembled WGS sequence"/>
</dbReference>
<evidence type="ECO:0000313" key="1">
    <source>
        <dbReference type="EMBL" id="KAF2857858.1"/>
    </source>
</evidence>
<dbReference type="AlphaFoldDB" id="A0A6A7BTM6"/>
<proteinExistence type="predicted"/>
<dbReference type="EMBL" id="MU006025">
    <property type="protein sequence ID" value="KAF2857858.1"/>
    <property type="molecule type" value="Genomic_DNA"/>
</dbReference>
<dbReference type="OrthoDB" id="3713149at2759"/>
<sequence>MFCETIQPSWTNFKPRLFAVYFVGVTARNVYDIWLPQSDSVVRVRYVVLEESHFFNPERRSNRRRAF</sequence>
<name>A0A6A7BTM6_9PEZI</name>
<protein>
    <submittedName>
        <fullName evidence="1">Uncharacterized protein</fullName>
    </submittedName>
</protein>
<evidence type="ECO:0000313" key="2">
    <source>
        <dbReference type="Proteomes" id="UP000799421"/>
    </source>
</evidence>
<gene>
    <name evidence="1" type="ORF">K470DRAFT_152433</name>
</gene>
<keyword evidence="2" id="KW-1185">Reference proteome</keyword>
<organism evidence="1 2">
    <name type="scientific">Piedraia hortae CBS 480.64</name>
    <dbReference type="NCBI Taxonomy" id="1314780"/>
    <lineage>
        <taxon>Eukaryota</taxon>
        <taxon>Fungi</taxon>
        <taxon>Dikarya</taxon>
        <taxon>Ascomycota</taxon>
        <taxon>Pezizomycotina</taxon>
        <taxon>Dothideomycetes</taxon>
        <taxon>Dothideomycetidae</taxon>
        <taxon>Capnodiales</taxon>
        <taxon>Piedraiaceae</taxon>
        <taxon>Piedraia</taxon>
    </lineage>
</organism>
<accession>A0A6A7BTM6</accession>
<reference evidence="1" key="1">
    <citation type="journal article" date="2020" name="Stud. Mycol.">
        <title>101 Dothideomycetes genomes: a test case for predicting lifestyles and emergence of pathogens.</title>
        <authorList>
            <person name="Haridas S."/>
            <person name="Albert R."/>
            <person name="Binder M."/>
            <person name="Bloem J."/>
            <person name="Labutti K."/>
            <person name="Salamov A."/>
            <person name="Andreopoulos B."/>
            <person name="Baker S."/>
            <person name="Barry K."/>
            <person name="Bills G."/>
            <person name="Bluhm B."/>
            <person name="Cannon C."/>
            <person name="Castanera R."/>
            <person name="Culley D."/>
            <person name="Daum C."/>
            <person name="Ezra D."/>
            <person name="Gonzalez J."/>
            <person name="Henrissat B."/>
            <person name="Kuo A."/>
            <person name="Liang C."/>
            <person name="Lipzen A."/>
            <person name="Lutzoni F."/>
            <person name="Magnuson J."/>
            <person name="Mondo S."/>
            <person name="Nolan M."/>
            <person name="Ohm R."/>
            <person name="Pangilinan J."/>
            <person name="Park H.-J."/>
            <person name="Ramirez L."/>
            <person name="Alfaro M."/>
            <person name="Sun H."/>
            <person name="Tritt A."/>
            <person name="Yoshinaga Y."/>
            <person name="Zwiers L.-H."/>
            <person name="Turgeon B."/>
            <person name="Goodwin S."/>
            <person name="Spatafora J."/>
            <person name="Crous P."/>
            <person name="Grigoriev I."/>
        </authorList>
    </citation>
    <scope>NUCLEOTIDE SEQUENCE</scope>
    <source>
        <strain evidence="1">CBS 480.64</strain>
    </source>
</reference>